<dbReference type="InterPro" id="IPR053146">
    <property type="entry name" value="QDO-like"/>
</dbReference>
<dbReference type="PANTHER" id="PTHR36440">
    <property type="entry name" value="PUTATIVE (AFU_ORTHOLOGUE AFUA_8G07350)-RELATED"/>
    <property type="match status" value="1"/>
</dbReference>
<feature type="chain" id="PRO_5046857100" description="Cupin RmlC-type" evidence="1">
    <location>
        <begin position="26"/>
        <end position="202"/>
    </location>
</feature>
<protein>
    <recommendedName>
        <fullName evidence="4">Cupin RmlC-type</fullName>
    </recommendedName>
</protein>
<dbReference type="InterPro" id="IPR014710">
    <property type="entry name" value="RmlC-like_jellyroll"/>
</dbReference>
<dbReference type="InterPro" id="IPR011051">
    <property type="entry name" value="RmlC_Cupin_sf"/>
</dbReference>
<dbReference type="PANTHER" id="PTHR36440:SF1">
    <property type="entry name" value="PUTATIVE (AFU_ORTHOLOGUE AFUA_8G07350)-RELATED"/>
    <property type="match status" value="1"/>
</dbReference>
<gene>
    <name evidence="2" type="ORF">B0J12DRAFT_765289</name>
</gene>
<dbReference type="Gene3D" id="2.60.120.10">
    <property type="entry name" value="Jelly Rolls"/>
    <property type="match status" value="1"/>
</dbReference>
<reference evidence="2 3" key="1">
    <citation type="journal article" date="2021" name="Nat. Commun.">
        <title>Genetic determinants of endophytism in the Arabidopsis root mycobiome.</title>
        <authorList>
            <person name="Mesny F."/>
            <person name="Miyauchi S."/>
            <person name="Thiergart T."/>
            <person name="Pickel B."/>
            <person name="Atanasova L."/>
            <person name="Karlsson M."/>
            <person name="Huettel B."/>
            <person name="Barry K.W."/>
            <person name="Haridas S."/>
            <person name="Chen C."/>
            <person name="Bauer D."/>
            <person name="Andreopoulos W."/>
            <person name="Pangilinan J."/>
            <person name="LaButti K."/>
            <person name="Riley R."/>
            <person name="Lipzen A."/>
            <person name="Clum A."/>
            <person name="Drula E."/>
            <person name="Henrissat B."/>
            <person name="Kohler A."/>
            <person name="Grigoriev I.V."/>
            <person name="Martin F.M."/>
            <person name="Hacquard S."/>
        </authorList>
    </citation>
    <scope>NUCLEOTIDE SEQUENCE [LARGE SCALE GENOMIC DNA]</scope>
    <source>
        <strain evidence="2 3">MPI-SDFR-AT-0080</strain>
    </source>
</reference>
<accession>A0ABQ8G243</accession>
<evidence type="ECO:0000256" key="1">
    <source>
        <dbReference type="SAM" id="SignalP"/>
    </source>
</evidence>
<sequence>MHYDLFGTIAVYLLALALHEAQVSPEIPVALDIPAGRVNFMSAQPGEVLTIGLATLRILEDGSRTDNRLGSLEIILPPYTTGPPIHWHEMHDETCFLTENLLQFNTPFGKVDTRENEYVAVPIRTPHTFSNPTDVESRRILTCMPVLYVKYSRIMSRMAEAGRPLNPEVNEKAMARYRTITVPSDSVFDTLLREVQSHLGRI</sequence>
<proteinExistence type="predicted"/>
<comment type="caution">
    <text evidence="2">The sequence shown here is derived from an EMBL/GenBank/DDBJ whole genome shotgun (WGS) entry which is preliminary data.</text>
</comment>
<organism evidence="2 3">
    <name type="scientific">Macrophomina phaseolina</name>
    <dbReference type="NCBI Taxonomy" id="35725"/>
    <lineage>
        <taxon>Eukaryota</taxon>
        <taxon>Fungi</taxon>
        <taxon>Dikarya</taxon>
        <taxon>Ascomycota</taxon>
        <taxon>Pezizomycotina</taxon>
        <taxon>Dothideomycetes</taxon>
        <taxon>Dothideomycetes incertae sedis</taxon>
        <taxon>Botryosphaeriales</taxon>
        <taxon>Botryosphaeriaceae</taxon>
        <taxon>Macrophomina</taxon>
    </lineage>
</organism>
<keyword evidence="3" id="KW-1185">Reference proteome</keyword>
<name>A0ABQ8G243_9PEZI</name>
<evidence type="ECO:0008006" key="4">
    <source>
        <dbReference type="Google" id="ProtNLM"/>
    </source>
</evidence>
<keyword evidence="1" id="KW-0732">Signal</keyword>
<dbReference type="SUPFAM" id="SSF51182">
    <property type="entry name" value="RmlC-like cupins"/>
    <property type="match status" value="1"/>
</dbReference>
<dbReference type="Proteomes" id="UP000774617">
    <property type="component" value="Unassembled WGS sequence"/>
</dbReference>
<feature type="signal peptide" evidence="1">
    <location>
        <begin position="1"/>
        <end position="25"/>
    </location>
</feature>
<evidence type="ECO:0000313" key="3">
    <source>
        <dbReference type="Proteomes" id="UP000774617"/>
    </source>
</evidence>
<evidence type="ECO:0000313" key="2">
    <source>
        <dbReference type="EMBL" id="KAH7036823.1"/>
    </source>
</evidence>
<dbReference type="EMBL" id="JAGTJR010000034">
    <property type="protein sequence ID" value="KAH7036823.1"/>
    <property type="molecule type" value="Genomic_DNA"/>
</dbReference>